<evidence type="ECO:0000259" key="3">
    <source>
        <dbReference type="Pfam" id="PF05282"/>
    </source>
</evidence>
<dbReference type="GO" id="GO:0000244">
    <property type="term" value="P:spliceosomal tri-snRNP complex assembly"/>
    <property type="evidence" value="ECO:0007669"/>
    <property type="project" value="TreeGrafter"/>
</dbReference>
<feature type="domain" description="AAR2 N-terminal" evidence="4">
    <location>
        <begin position="74"/>
        <end position="235"/>
    </location>
</feature>
<dbReference type="InterPro" id="IPR038516">
    <property type="entry name" value="AAR2_N_sf"/>
</dbReference>
<dbReference type="InterPro" id="IPR033648">
    <property type="entry name" value="AAR2_C"/>
</dbReference>
<dbReference type="Pfam" id="PF20981">
    <property type="entry name" value="AAR2_1st"/>
    <property type="match status" value="1"/>
</dbReference>
<dbReference type="InterPro" id="IPR007946">
    <property type="entry name" value="AAR2"/>
</dbReference>
<feature type="region of interest" description="Disordered" evidence="2">
    <location>
        <begin position="464"/>
        <end position="512"/>
    </location>
</feature>
<name>A0A4P7NCN8_PYROR</name>
<dbReference type="EMBL" id="CP034206">
    <property type="protein sequence ID" value="QBZ59671.1"/>
    <property type="molecule type" value="Genomic_DNA"/>
</dbReference>
<feature type="domain" description="AAR2 C-terminal" evidence="3">
    <location>
        <begin position="297"/>
        <end position="459"/>
    </location>
</feature>
<protein>
    <submittedName>
        <fullName evidence="5">Uncharacterized protein</fullName>
    </submittedName>
</protein>
<feature type="region of interest" description="Disordered" evidence="2">
    <location>
        <begin position="1"/>
        <end position="25"/>
    </location>
</feature>
<feature type="compositionally biased region" description="Acidic residues" evidence="2">
    <location>
        <begin position="500"/>
        <end position="511"/>
    </location>
</feature>
<feature type="region of interest" description="Disordered" evidence="2">
    <location>
        <begin position="40"/>
        <end position="66"/>
    </location>
</feature>
<organism evidence="5 6">
    <name type="scientific">Pyricularia oryzae</name>
    <name type="common">Rice blast fungus</name>
    <name type="synonym">Magnaporthe oryzae</name>
    <dbReference type="NCBI Taxonomy" id="318829"/>
    <lineage>
        <taxon>Eukaryota</taxon>
        <taxon>Fungi</taxon>
        <taxon>Dikarya</taxon>
        <taxon>Ascomycota</taxon>
        <taxon>Pezizomycotina</taxon>
        <taxon>Sordariomycetes</taxon>
        <taxon>Sordariomycetidae</taxon>
        <taxon>Magnaporthales</taxon>
        <taxon>Pyriculariaceae</taxon>
        <taxon>Pyricularia</taxon>
    </lineage>
</organism>
<dbReference type="Pfam" id="PF05282">
    <property type="entry name" value="AAR2"/>
    <property type="match status" value="1"/>
</dbReference>
<dbReference type="VEuPathDB" id="FungiDB:M_BR32_EuGene_00051781"/>
<dbReference type="InterPro" id="IPR033647">
    <property type="entry name" value="Aar2_N"/>
</dbReference>
<proteinExistence type="inferred from homology"/>
<dbReference type="PANTHER" id="PTHR12689:SF4">
    <property type="entry name" value="PROTEIN AAR2 HOMOLOG"/>
    <property type="match status" value="1"/>
</dbReference>
<dbReference type="Gene3D" id="2.60.34.20">
    <property type="match status" value="1"/>
</dbReference>
<dbReference type="CDD" id="cd13777">
    <property type="entry name" value="Aar2_N"/>
    <property type="match status" value="1"/>
</dbReference>
<accession>A0A4P7NCN8</accession>
<evidence type="ECO:0000313" key="6">
    <source>
        <dbReference type="Proteomes" id="UP000294847"/>
    </source>
</evidence>
<evidence type="ECO:0000256" key="2">
    <source>
        <dbReference type="SAM" id="MobiDB-lite"/>
    </source>
</evidence>
<sequence>MTETSSTPDKAERPLIRSNSAASGAKSYVSVPVTGVHPYGSLQIHQQPGPGQETEPGSTDGMPSLSPQDLLGEGDVFLILDLLEGFTVGCDMAALTIETARPVLGFRGLPAGAHLVWVADPQQMSRCGYWCVTAKEGGAGMVRVKQWDRYNEVLGEPASQFEARSHRENIASFYQNLLPYNIRQDGGRSPLSSLPRGLPSRDMPDLDPDLAIEKTAIWHHLTSCITEDLLRRVTGCLLPDTREWLVDTADTTKGEVNFAQASKLFKAVVGSELAFLFPRDDPGLDLNQLATGAKTTSPDTTALITSVMDRREDVFEPDVVGELQFAFLTAVHLGNPSCLDYWLHFVLRVLLRAHRLVVDRPALVRSLIKALHAQLVYSDRYVNASSSSASAEDDAASHCILDSLSQSSRSRLREALVLYKRWLNESLLGLGDAITQPQAAVGHAFADLEAWFWKYGWDLRSDCVPPQGPEGSAAGGDDDEDGPMQSQQRQQQKRRPGLEADADGDSDDDEYLPVVVELDGDGREIGLVSWNS</sequence>
<evidence type="ECO:0000256" key="1">
    <source>
        <dbReference type="ARBA" id="ARBA00006281"/>
    </source>
</evidence>
<dbReference type="AlphaFoldDB" id="A0A4P7NCN8"/>
<evidence type="ECO:0000313" key="5">
    <source>
        <dbReference type="EMBL" id="QBZ59671.1"/>
    </source>
</evidence>
<dbReference type="PANTHER" id="PTHR12689">
    <property type="entry name" value="A1 CISTRON SPLICING FACTOR AAR2-RELATED"/>
    <property type="match status" value="1"/>
</dbReference>
<dbReference type="CDD" id="cd13778">
    <property type="entry name" value="Aar2_C"/>
    <property type="match status" value="1"/>
</dbReference>
<dbReference type="InterPro" id="IPR038514">
    <property type="entry name" value="AAR2_C_sf"/>
</dbReference>
<comment type="similarity">
    <text evidence="1">Belongs to the AAR2 family.</text>
</comment>
<gene>
    <name evidence="5" type="ORF">PoMZ_04634</name>
</gene>
<dbReference type="Proteomes" id="UP000294847">
    <property type="component" value="Chromosome 3"/>
</dbReference>
<reference evidence="5 6" key="1">
    <citation type="journal article" date="2019" name="Mol. Biol. Evol.">
        <title>Blast fungal genomes show frequent chromosomal changes, gene gains and losses, and effector gene turnover.</title>
        <authorList>
            <person name="Gomez Luciano L.B."/>
            <person name="Jason Tsai I."/>
            <person name="Chuma I."/>
            <person name="Tosa Y."/>
            <person name="Chen Y.H."/>
            <person name="Li J.Y."/>
            <person name="Li M.Y."/>
            <person name="Jade Lu M.Y."/>
            <person name="Nakayashiki H."/>
            <person name="Li W.H."/>
        </authorList>
    </citation>
    <scope>NUCLEOTIDE SEQUENCE [LARGE SCALE GENOMIC DNA]</scope>
    <source>
        <strain evidence="5">MZ5-1-6</strain>
    </source>
</reference>
<dbReference type="Gene3D" id="1.25.40.550">
    <property type="entry name" value="Aar2, C-terminal domain-like"/>
    <property type="match status" value="1"/>
</dbReference>
<evidence type="ECO:0000259" key="4">
    <source>
        <dbReference type="Pfam" id="PF20981"/>
    </source>
</evidence>